<keyword evidence="2" id="KW-1133">Transmembrane helix</keyword>
<dbReference type="InterPro" id="IPR007621">
    <property type="entry name" value="TPM_dom"/>
</dbReference>
<feature type="transmembrane region" description="Helical" evidence="2">
    <location>
        <begin position="192"/>
        <end position="213"/>
    </location>
</feature>
<protein>
    <submittedName>
        <fullName evidence="4">TPM domain-containing protein</fullName>
    </submittedName>
</protein>
<evidence type="ECO:0000256" key="1">
    <source>
        <dbReference type="SAM" id="MobiDB-lite"/>
    </source>
</evidence>
<keyword evidence="2" id="KW-0812">Transmembrane</keyword>
<accession>A0ABX1VYI3</accession>
<proteinExistence type="predicted"/>
<dbReference type="Pfam" id="PF04536">
    <property type="entry name" value="TPM_phosphatase"/>
    <property type="match status" value="1"/>
</dbReference>
<dbReference type="Proteomes" id="UP000539052">
    <property type="component" value="Unassembled WGS sequence"/>
</dbReference>
<feature type="region of interest" description="Disordered" evidence="1">
    <location>
        <begin position="263"/>
        <end position="297"/>
    </location>
</feature>
<name>A0ABX1VYI3_9FIRM</name>
<dbReference type="RefSeq" id="WP_170823960.1">
    <property type="nucleotide sequence ID" value="NZ_JAAOXG010000075.1"/>
</dbReference>
<dbReference type="PANTHER" id="PTHR30373:SF2">
    <property type="entry name" value="UPF0603 PROTEIN YGCG"/>
    <property type="match status" value="1"/>
</dbReference>
<feature type="domain" description="TPM" evidence="3">
    <location>
        <begin position="42"/>
        <end position="163"/>
    </location>
</feature>
<evidence type="ECO:0000313" key="4">
    <source>
        <dbReference type="EMBL" id="NNJ32917.1"/>
    </source>
</evidence>
<dbReference type="PANTHER" id="PTHR30373">
    <property type="entry name" value="UPF0603 PROTEIN YGCG"/>
    <property type="match status" value="1"/>
</dbReference>
<keyword evidence="2" id="KW-0472">Membrane</keyword>
<gene>
    <name evidence="4" type="ORF">G9470_24470</name>
</gene>
<evidence type="ECO:0000313" key="5">
    <source>
        <dbReference type="Proteomes" id="UP000539052"/>
    </source>
</evidence>
<comment type="caution">
    <text evidence="4">The sequence shown here is derived from an EMBL/GenBank/DDBJ whole genome shotgun (WGS) entry which is preliminary data.</text>
</comment>
<dbReference type="Gene3D" id="3.10.310.50">
    <property type="match status" value="1"/>
</dbReference>
<evidence type="ECO:0000259" key="3">
    <source>
        <dbReference type="Pfam" id="PF04536"/>
    </source>
</evidence>
<evidence type="ECO:0000256" key="2">
    <source>
        <dbReference type="SAM" id="Phobius"/>
    </source>
</evidence>
<reference evidence="4 5" key="1">
    <citation type="submission" date="2020-03" db="EMBL/GenBank/DDBJ databases">
        <title>Genome Sequence of industrial isolate, B5A.</title>
        <authorList>
            <person name="Sharma S."/>
            <person name="Patil P.B."/>
            <person name="Korpole S."/>
        </authorList>
    </citation>
    <scope>NUCLEOTIDE SEQUENCE [LARGE SCALE GENOMIC DNA]</scope>
    <source>
        <strain evidence="4 5">PI-S10-B5A</strain>
    </source>
</reference>
<sequence>MRIIKLFSGILIFLISVLLLFGNMPVAYATQNQEHSGNETRVYDDAGLFTSDEKAEFEATIQSMKKEMNMDVVIVTSDNASGKTAKEYAENFYIERKFGVGSDYRGVLFLIDMDNREMYILPVGKMNRFLTDNRWNAILDDAYEEIGQGDYAACARTYLSGVTKYYRAGIPGGQYNYNTDTGEISVYRNIEWYEAALAILVAIAAAAAVCGGVKSQYSMTKERGRAANSLLAYRANCEFRYSRQNDNLVNSVVTYVIIPRDTGGSNRSSGGGGMSSGGQSTVHTNSGRTMGGGGRKF</sequence>
<dbReference type="EMBL" id="JAAOXG010000075">
    <property type="protein sequence ID" value="NNJ32917.1"/>
    <property type="molecule type" value="Genomic_DNA"/>
</dbReference>
<keyword evidence="5" id="KW-1185">Reference proteome</keyword>
<organism evidence="4 5">
    <name type="scientific">Lacrimispora defluvii</name>
    <dbReference type="NCBI Taxonomy" id="2719233"/>
    <lineage>
        <taxon>Bacteria</taxon>
        <taxon>Bacillati</taxon>
        <taxon>Bacillota</taxon>
        <taxon>Clostridia</taxon>
        <taxon>Lachnospirales</taxon>
        <taxon>Lachnospiraceae</taxon>
        <taxon>Lacrimispora</taxon>
    </lineage>
</organism>